<keyword evidence="3" id="KW-1185">Reference proteome</keyword>
<name>A0A7J7HVQ2_CAMSI</name>
<gene>
    <name evidence="2" type="ORF">HYC85_003536</name>
</gene>
<protein>
    <recommendedName>
        <fullName evidence="1">F-box domain-containing protein</fullName>
    </recommendedName>
</protein>
<dbReference type="Pfam" id="PF00646">
    <property type="entry name" value="F-box"/>
    <property type="match status" value="1"/>
</dbReference>
<accession>A0A7J7HVQ2</accession>
<dbReference type="Proteomes" id="UP000593564">
    <property type="component" value="Unassembled WGS sequence"/>
</dbReference>
<dbReference type="AlphaFoldDB" id="A0A7J7HVQ2"/>
<reference evidence="3" key="1">
    <citation type="journal article" date="2020" name="Nat. Commun.">
        <title>Genome assembly of wild tea tree DASZ reveals pedigree and selection history of tea varieties.</title>
        <authorList>
            <person name="Zhang W."/>
            <person name="Zhang Y."/>
            <person name="Qiu H."/>
            <person name="Guo Y."/>
            <person name="Wan H."/>
            <person name="Zhang X."/>
            <person name="Scossa F."/>
            <person name="Alseekh S."/>
            <person name="Zhang Q."/>
            <person name="Wang P."/>
            <person name="Xu L."/>
            <person name="Schmidt M.H."/>
            <person name="Jia X."/>
            <person name="Li D."/>
            <person name="Zhu A."/>
            <person name="Guo F."/>
            <person name="Chen W."/>
            <person name="Ni D."/>
            <person name="Usadel B."/>
            <person name="Fernie A.R."/>
            <person name="Wen W."/>
        </authorList>
    </citation>
    <scope>NUCLEOTIDE SEQUENCE [LARGE SCALE GENOMIC DNA]</scope>
    <source>
        <strain evidence="3">cv. G240</strain>
    </source>
</reference>
<dbReference type="SUPFAM" id="SSF81383">
    <property type="entry name" value="F-box domain"/>
    <property type="match status" value="1"/>
</dbReference>
<dbReference type="InterPro" id="IPR001810">
    <property type="entry name" value="F-box_dom"/>
</dbReference>
<dbReference type="InterPro" id="IPR036047">
    <property type="entry name" value="F-box-like_dom_sf"/>
</dbReference>
<evidence type="ECO:0000259" key="1">
    <source>
        <dbReference type="Pfam" id="PF00646"/>
    </source>
</evidence>
<organism evidence="2 3">
    <name type="scientific">Camellia sinensis</name>
    <name type="common">Tea plant</name>
    <name type="synonym">Thea sinensis</name>
    <dbReference type="NCBI Taxonomy" id="4442"/>
    <lineage>
        <taxon>Eukaryota</taxon>
        <taxon>Viridiplantae</taxon>
        <taxon>Streptophyta</taxon>
        <taxon>Embryophyta</taxon>
        <taxon>Tracheophyta</taxon>
        <taxon>Spermatophyta</taxon>
        <taxon>Magnoliopsida</taxon>
        <taxon>eudicotyledons</taxon>
        <taxon>Gunneridae</taxon>
        <taxon>Pentapetalae</taxon>
        <taxon>asterids</taxon>
        <taxon>Ericales</taxon>
        <taxon>Theaceae</taxon>
        <taxon>Camellia</taxon>
    </lineage>
</organism>
<sequence length="117" mass="12701">MTNNKRKLIIGYNSSEHTPAAELIGSNADILTEILTCVPAKFLIRFKCASKDWLSLISDSQFSCNHCHRDPNALFSGLFINPCTSDNAQVKSVSLHGHHRSLPTLSFLNGVGDGSGT</sequence>
<comment type="caution">
    <text evidence="2">The sequence shown here is derived from an EMBL/GenBank/DDBJ whole genome shotgun (WGS) entry which is preliminary data.</text>
</comment>
<feature type="domain" description="F-box" evidence="1">
    <location>
        <begin position="29"/>
        <end position="62"/>
    </location>
</feature>
<evidence type="ECO:0000313" key="3">
    <source>
        <dbReference type="Proteomes" id="UP000593564"/>
    </source>
</evidence>
<dbReference type="EMBL" id="JACBKZ010000002">
    <property type="protein sequence ID" value="KAF5956311.1"/>
    <property type="molecule type" value="Genomic_DNA"/>
</dbReference>
<reference evidence="2 3" key="2">
    <citation type="submission" date="2020-07" db="EMBL/GenBank/DDBJ databases">
        <title>Genome assembly of wild tea tree DASZ reveals pedigree and selection history of tea varieties.</title>
        <authorList>
            <person name="Zhang W."/>
        </authorList>
    </citation>
    <scope>NUCLEOTIDE SEQUENCE [LARGE SCALE GENOMIC DNA]</scope>
    <source>
        <strain evidence="3">cv. G240</strain>
        <tissue evidence="2">Leaf</tissue>
    </source>
</reference>
<evidence type="ECO:0000313" key="2">
    <source>
        <dbReference type="EMBL" id="KAF5956311.1"/>
    </source>
</evidence>
<proteinExistence type="predicted"/>